<dbReference type="Proteomes" id="UP001206821">
    <property type="component" value="Unassembled WGS sequence"/>
</dbReference>
<keyword evidence="2" id="KW-1185">Reference proteome</keyword>
<evidence type="ECO:0000313" key="2">
    <source>
        <dbReference type="Proteomes" id="UP001206821"/>
    </source>
</evidence>
<evidence type="ECO:0008006" key="3">
    <source>
        <dbReference type="Google" id="ProtNLM"/>
    </source>
</evidence>
<sequence>MLEAKINFVGRGNWSEIKFQIDNTTYEILYDIGFSMKNICYTKNGVSTLFTPENVIGNEPLVNYKANKSSETKRLLIISHWDLDHYSVIQSFADEELDLFDKVVVPEAHTSKTSVEVIKWMSKILGDKLCCIKQSPRAAGGVHIIKEPPLFPDLSSSKINVGLYKTSYSQSRNNGGLILIIKIANTLLMFSGDHHYLSLKRCLEYINLESIEEMAVVVPHHGGLAGSLDDFLNEIRLNQINTTWYLSAGVDHESLCKILYEGEEITLNKWHPRKSVMDSIRLPVLKTLDVKSNTYLSEEGRHLKIRVNQDGEIKNSKLSLNILENTPI</sequence>
<organism evidence="1 2">
    <name type="scientific">Exiguobacterium alkaliphilum</name>
    <dbReference type="NCBI Taxonomy" id="1428684"/>
    <lineage>
        <taxon>Bacteria</taxon>
        <taxon>Bacillati</taxon>
        <taxon>Bacillota</taxon>
        <taxon>Bacilli</taxon>
        <taxon>Bacillales</taxon>
        <taxon>Bacillales Family XII. Incertae Sedis</taxon>
        <taxon>Exiguobacterium</taxon>
    </lineage>
</organism>
<name>A0ABT2L128_9BACL</name>
<dbReference type="RefSeq" id="WP_034815948.1">
    <property type="nucleotide sequence ID" value="NZ_JANIEK010000065.1"/>
</dbReference>
<protein>
    <recommendedName>
        <fullName evidence="3">MBL fold metallo-hydrolase</fullName>
    </recommendedName>
</protein>
<gene>
    <name evidence="1" type="ORF">NQG31_12675</name>
</gene>
<dbReference type="Gene3D" id="3.60.15.10">
    <property type="entry name" value="Ribonuclease Z/Hydroxyacylglutathione hydrolase-like"/>
    <property type="match status" value="1"/>
</dbReference>
<proteinExistence type="predicted"/>
<evidence type="ECO:0000313" key="1">
    <source>
        <dbReference type="EMBL" id="MCT4796400.1"/>
    </source>
</evidence>
<reference evidence="1 2" key="1">
    <citation type="submission" date="2022-07" db="EMBL/GenBank/DDBJ databases">
        <title>Genomic and pangenome structural analysis of the polyextremophile Exiguobacterium.</title>
        <authorList>
            <person name="Shen L."/>
        </authorList>
    </citation>
    <scope>NUCLEOTIDE SEQUENCE [LARGE SCALE GENOMIC DNA]</scope>
    <source>
        <strain evidence="1 2">12_1</strain>
    </source>
</reference>
<comment type="caution">
    <text evidence="1">The sequence shown here is derived from an EMBL/GenBank/DDBJ whole genome shotgun (WGS) entry which is preliminary data.</text>
</comment>
<dbReference type="EMBL" id="JANIEK010000065">
    <property type="protein sequence ID" value="MCT4796400.1"/>
    <property type="molecule type" value="Genomic_DNA"/>
</dbReference>
<accession>A0ABT2L128</accession>
<dbReference type="InterPro" id="IPR036866">
    <property type="entry name" value="RibonucZ/Hydroxyglut_hydro"/>
</dbReference>